<keyword evidence="2" id="KW-0732">Signal</keyword>
<feature type="compositionally biased region" description="Acidic residues" evidence="1">
    <location>
        <begin position="423"/>
        <end position="432"/>
    </location>
</feature>
<evidence type="ECO:0000313" key="4">
    <source>
        <dbReference type="Proteomes" id="UP000243797"/>
    </source>
</evidence>
<dbReference type="Proteomes" id="UP000243797">
    <property type="component" value="Unassembled WGS sequence"/>
</dbReference>
<accession>A0A2K1QZ04</accession>
<sequence>MKVTSLALSAVALVPAVAAGELEVRAGKKNNAAFTVSCTTVAAQSKYQTTTPVWPGTTFSTRQDRATVKSTVFTPVTSTTTSTLIKRKKTQTNTVTNTVTVSKTNTVTVTATFTGKARTISPDPTTSTIATPSGFVPAASALASVNAKRDAQNGGNKKATICIKSFFAQKTQVIDLPKTTITNTVTKPGKTTNYITETQTVTKAGTETTVVTTTTTKTRNVAVTASTSTTVTPIVTLAPRTVKLYSACAEFNLLDYTLSSATATPDNSTDTGDDDSSDGTDDGDYSYSKRMRRSARLVAAHNAIKRSVFPKMKIARRALNHVGINAVAAGSGITAVDKDDIDSAYDCCAACQETTNCVGSSYSVDGCTVYTGTTCPASQASTAGTFTFDSADLLAEGDGEIVSNGKCGTWQFGGDSAGSSDDTGNDDTSDDA</sequence>
<feature type="region of interest" description="Disordered" evidence="1">
    <location>
        <begin position="263"/>
        <end position="287"/>
    </location>
</feature>
<feature type="compositionally biased region" description="Acidic residues" evidence="1">
    <location>
        <begin position="271"/>
        <end position="284"/>
    </location>
</feature>
<feature type="region of interest" description="Disordered" evidence="1">
    <location>
        <begin position="411"/>
        <end position="432"/>
    </location>
</feature>
<dbReference type="EMBL" id="NKHZ01000025">
    <property type="protein sequence ID" value="PNS20220.1"/>
    <property type="molecule type" value="Genomic_DNA"/>
</dbReference>
<evidence type="ECO:0000256" key="2">
    <source>
        <dbReference type="SAM" id="SignalP"/>
    </source>
</evidence>
<gene>
    <name evidence="3" type="ORF">CAC42_5670</name>
</gene>
<protein>
    <recommendedName>
        <fullName evidence="5">Apple domain-containing protein</fullName>
    </recommendedName>
</protein>
<evidence type="ECO:0008006" key="5">
    <source>
        <dbReference type="Google" id="ProtNLM"/>
    </source>
</evidence>
<reference evidence="3 4" key="1">
    <citation type="submission" date="2017-06" db="EMBL/GenBank/DDBJ databases">
        <title>Draft genome sequence of a variant of Elsinoe murrayae.</title>
        <authorList>
            <person name="Cheng Q."/>
        </authorList>
    </citation>
    <scope>NUCLEOTIDE SEQUENCE [LARGE SCALE GENOMIC DNA]</scope>
    <source>
        <strain evidence="3 4">CQ-2017a</strain>
    </source>
</reference>
<name>A0A2K1QZ04_9PEZI</name>
<dbReference type="OrthoDB" id="3945177at2759"/>
<feature type="compositionally biased region" description="Low complexity" evidence="1">
    <location>
        <begin position="413"/>
        <end position="422"/>
    </location>
</feature>
<feature type="signal peptide" evidence="2">
    <location>
        <begin position="1"/>
        <end position="19"/>
    </location>
</feature>
<organism evidence="3 4">
    <name type="scientific">Sphaceloma murrayae</name>
    <dbReference type="NCBI Taxonomy" id="2082308"/>
    <lineage>
        <taxon>Eukaryota</taxon>
        <taxon>Fungi</taxon>
        <taxon>Dikarya</taxon>
        <taxon>Ascomycota</taxon>
        <taxon>Pezizomycotina</taxon>
        <taxon>Dothideomycetes</taxon>
        <taxon>Dothideomycetidae</taxon>
        <taxon>Myriangiales</taxon>
        <taxon>Elsinoaceae</taxon>
        <taxon>Sphaceloma</taxon>
    </lineage>
</organism>
<keyword evidence="4" id="KW-1185">Reference proteome</keyword>
<comment type="caution">
    <text evidence="3">The sequence shown here is derived from an EMBL/GenBank/DDBJ whole genome shotgun (WGS) entry which is preliminary data.</text>
</comment>
<evidence type="ECO:0000313" key="3">
    <source>
        <dbReference type="EMBL" id="PNS20220.1"/>
    </source>
</evidence>
<proteinExistence type="predicted"/>
<feature type="chain" id="PRO_5014360610" description="Apple domain-containing protein" evidence="2">
    <location>
        <begin position="20"/>
        <end position="432"/>
    </location>
</feature>
<evidence type="ECO:0000256" key="1">
    <source>
        <dbReference type="SAM" id="MobiDB-lite"/>
    </source>
</evidence>
<dbReference type="AlphaFoldDB" id="A0A2K1QZ04"/>
<dbReference type="InParanoid" id="A0A2K1QZ04"/>